<dbReference type="EMBL" id="WLCG01000001">
    <property type="protein sequence ID" value="MTB63471.1"/>
    <property type="molecule type" value="Genomic_DNA"/>
</dbReference>
<evidence type="ECO:0000256" key="1">
    <source>
        <dbReference type="ARBA" id="ARBA00022679"/>
    </source>
</evidence>
<organism evidence="6 8">
    <name type="scientific">Streptococcus zhangguiae</name>
    <dbReference type="NCBI Taxonomy" id="2664091"/>
    <lineage>
        <taxon>Bacteria</taxon>
        <taxon>Bacillati</taxon>
        <taxon>Bacillota</taxon>
        <taxon>Bacilli</taxon>
        <taxon>Lactobacillales</taxon>
        <taxon>Streptococcaceae</taxon>
        <taxon>Streptococcus</taxon>
    </lineage>
</organism>
<dbReference type="InterPro" id="IPR000182">
    <property type="entry name" value="GNAT_dom"/>
</dbReference>
<proteinExistence type="inferred from homology"/>
<sequence>MIVKPLVAFAQNTHIETERLKLRPMVVTDLEDYHAFTSDDELLKYNYHAHKDKRESLEGLVMYNMARPLGRYAVELKENQRMIGNIFLYLNEEQDVASIGYTFHANYPHQGYAIEAALALKELFWQIADLKTLTASCDSRNSASEKVMKKLGMQLARRREGAKNLRGEIVTMLDYEIQKPVNEVEMYSDGVR</sequence>
<keyword evidence="2" id="KW-0012">Acyltransferase</keyword>
<evidence type="ECO:0000313" key="8">
    <source>
        <dbReference type="Proteomes" id="UP000435423"/>
    </source>
</evidence>
<dbReference type="GO" id="GO:0008999">
    <property type="term" value="F:protein-N-terminal-alanine acetyltransferase activity"/>
    <property type="evidence" value="ECO:0007669"/>
    <property type="project" value="TreeGrafter"/>
</dbReference>
<accession>A0A6I4RG61</accession>
<evidence type="ECO:0000313" key="6">
    <source>
        <dbReference type="EMBL" id="MWV55551.1"/>
    </source>
</evidence>
<keyword evidence="7" id="KW-1185">Reference proteome</keyword>
<dbReference type="PANTHER" id="PTHR43792:SF8">
    <property type="entry name" value="[RIBOSOMAL PROTEIN US5]-ALANINE N-ACETYLTRANSFERASE"/>
    <property type="match status" value="1"/>
</dbReference>
<dbReference type="Proteomes" id="UP000435423">
    <property type="component" value="Unassembled WGS sequence"/>
</dbReference>
<keyword evidence="1" id="KW-0808">Transferase</keyword>
<name>A0A6I4RG61_9STRE</name>
<evidence type="ECO:0000313" key="5">
    <source>
        <dbReference type="EMBL" id="MTB63471.1"/>
    </source>
</evidence>
<dbReference type="Pfam" id="PF13302">
    <property type="entry name" value="Acetyltransf_3"/>
    <property type="match status" value="1"/>
</dbReference>
<evidence type="ECO:0000259" key="4">
    <source>
        <dbReference type="Pfam" id="PF13302"/>
    </source>
</evidence>
<comment type="caution">
    <text evidence="6">The sequence shown here is derived from an EMBL/GenBank/DDBJ whole genome shotgun (WGS) entry which is preliminary data.</text>
</comment>
<protein>
    <submittedName>
        <fullName evidence="6">GNAT family N-acetyltransferase</fullName>
    </submittedName>
</protein>
<dbReference type="AlphaFoldDB" id="A0A6I4RG61"/>
<dbReference type="InterPro" id="IPR016181">
    <property type="entry name" value="Acyl_CoA_acyltransferase"/>
</dbReference>
<dbReference type="PANTHER" id="PTHR43792">
    <property type="entry name" value="GNAT FAMILY, PUTATIVE (AFU_ORTHOLOGUE AFUA_3G00765)-RELATED-RELATED"/>
    <property type="match status" value="1"/>
</dbReference>
<feature type="domain" description="N-acetyltransferase" evidence="4">
    <location>
        <begin position="19"/>
        <end position="154"/>
    </location>
</feature>
<reference evidence="6 8" key="1">
    <citation type="submission" date="2019-10" db="EMBL/GenBank/DDBJ databases">
        <title>Streptococcis sp, isolated from the respiratory tract of Marmot.</title>
        <authorList>
            <person name="Zhang G."/>
        </authorList>
    </citation>
    <scope>NUCLEOTIDE SEQUENCE [LARGE SCALE GENOMIC DNA]</scope>
    <source>
        <strain evidence="6">Zg-70</strain>
        <strain evidence="8">zg-70</strain>
    </source>
</reference>
<dbReference type="SUPFAM" id="SSF55729">
    <property type="entry name" value="Acyl-CoA N-acyltransferases (Nat)"/>
    <property type="match status" value="1"/>
</dbReference>
<dbReference type="GO" id="GO:0005737">
    <property type="term" value="C:cytoplasm"/>
    <property type="evidence" value="ECO:0007669"/>
    <property type="project" value="TreeGrafter"/>
</dbReference>
<evidence type="ECO:0000256" key="2">
    <source>
        <dbReference type="ARBA" id="ARBA00023315"/>
    </source>
</evidence>
<evidence type="ECO:0000256" key="3">
    <source>
        <dbReference type="ARBA" id="ARBA00038502"/>
    </source>
</evidence>
<reference evidence="5 7" key="2">
    <citation type="submission" date="2019-11" db="EMBL/GenBank/DDBJ databases">
        <title>Streptococcis sp. isolated from the respiratory tract of Marmot.</title>
        <authorList>
            <person name="Zhang G."/>
        </authorList>
    </citation>
    <scope>NUCLEOTIDE SEQUENCE [LARGE SCALE GENOMIC DNA]</scope>
    <source>
        <strain evidence="5">Zg-86</strain>
        <strain evidence="7">zg-86</strain>
    </source>
</reference>
<gene>
    <name evidence="5" type="ORF">GGG87_00390</name>
    <name evidence="6" type="ORF">GGH11_00895</name>
</gene>
<dbReference type="InterPro" id="IPR051531">
    <property type="entry name" value="N-acetyltransferase"/>
</dbReference>
<dbReference type="Gene3D" id="3.40.630.30">
    <property type="match status" value="1"/>
</dbReference>
<comment type="similarity">
    <text evidence="3">Belongs to the acetyltransferase family. RimJ subfamily.</text>
</comment>
<dbReference type="EMBL" id="WUBJ01000001">
    <property type="protein sequence ID" value="MWV55551.1"/>
    <property type="molecule type" value="Genomic_DNA"/>
</dbReference>
<evidence type="ECO:0000313" key="7">
    <source>
        <dbReference type="Proteomes" id="UP000435060"/>
    </source>
</evidence>
<dbReference type="Proteomes" id="UP000435060">
    <property type="component" value="Unassembled WGS sequence"/>
</dbReference>